<dbReference type="EMBL" id="UXUI01009216">
    <property type="protein sequence ID" value="VDD93263.1"/>
    <property type="molecule type" value="Genomic_DNA"/>
</dbReference>
<evidence type="ECO:0000256" key="1">
    <source>
        <dbReference type="ARBA" id="ARBA00022801"/>
    </source>
</evidence>
<dbReference type="Pfam" id="PF10343">
    <property type="entry name" value="Q_salvage"/>
    <property type="match status" value="1"/>
</dbReference>
<comment type="function">
    <text evidence="6">Catalyzes the hydrolysis of queuosine 5'-phosphate, releasing the nucleobase queuine (q). Is required for salvage of queuine from exogenous queuosine (Q) that is imported and then converted to queuosine 5'-phosphate intracellularly.</text>
</comment>
<dbReference type="Proteomes" id="UP000274131">
    <property type="component" value="Unassembled WGS sequence"/>
</dbReference>
<keyword evidence="1 6" id="KW-0378">Hydrolase</keyword>
<dbReference type="GO" id="GO:0006400">
    <property type="term" value="P:tRNA modification"/>
    <property type="evidence" value="ECO:0007669"/>
    <property type="project" value="TreeGrafter"/>
</dbReference>
<protein>
    <recommendedName>
        <fullName evidence="3 6">Queuosine 5'-phosphate N-glycosylase/hydrolase</fullName>
        <ecNumber evidence="6">3.2.2.-</ecNumber>
    </recommendedName>
    <alternativeName>
        <fullName evidence="4 6">Queuosine-nucleotide N-glycosylase/hydrolase</fullName>
    </alternativeName>
</protein>
<organism evidence="9">
    <name type="scientific">Enterobius vermicularis</name>
    <name type="common">Human pinworm</name>
    <dbReference type="NCBI Taxonomy" id="51028"/>
    <lineage>
        <taxon>Eukaryota</taxon>
        <taxon>Metazoa</taxon>
        <taxon>Ecdysozoa</taxon>
        <taxon>Nematoda</taxon>
        <taxon>Chromadorea</taxon>
        <taxon>Rhabditida</taxon>
        <taxon>Spirurina</taxon>
        <taxon>Oxyuridomorpha</taxon>
        <taxon>Oxyuroidea</taxon>
        <taxon>Oxyuridae</taxon>
        <taxon>Enterobius</taxon>
    </lineage>
</organism>
<comment type="similarity">
    <text evidence="2 6">Belongs to the QNG1 protein family.</text>
</comment>
<keyword evidence="8" id="KW-1185">Reference proteome</keyword>
<gene>
    <name evidence="7" type="ORF">EVEC_LOCUS8014</name>
</gene>
<dbReference type="PANTHER" id="PTHR21314">
    <property type="entry name" value="QUEUOSINE 5'-PHOSPHATE N-GLYCOSYLASE_HYDROLASE-RELATED"/>
    <property type="match status" value="1"/>
</dbReference>
<reference evidence="9" key="1">
    <citation type="submission" date="2017-02" db="UniProtKB">
        <authorList>
            <consortium name="WormBaseParasite"/>
        </authorList>
    </citation>
    <scope>IDENTIFICATION</scope>
</reference>
<evidence type="ECO:0000313" key="9">
    <source>
        <dbReference type="WBParaSite" id="EVEC_0000853001-mRNA-1"/>
    </source>
</evidence>
<evidence type="ECO:0000313" key="7">
    <source>
        <dbReference type="EMBL" id="VDD93263.1"/>
    </source>
</evidence>
<dbReference type="InterPro" id="IPR019438">
    <property type="entry name" value="Q_salvage"/>
</dbReference>
<accession>A0A0N4VD59</accession>
<dbReference type="OrthoDB" id="10249667at2759"/>
<name>A0A0N4VD59_ENTVE</name>
<evidence type="ECO:0000313" key="8">
    <source>
        <dbReference type="Proteomes" id="UP000274131"/>
    </source>
</evidence>
<dbReference type="PANTHER" id="PTHR21314:SF0">
    <property type="entry name" value="QUEUOSINE 5'-PHOSPHATE N-GLYCOSYLASE_HYDROLASE"/>
    <property type="match status" value="1"/>
</dbReference>
<sequence>MSGENEPTERPAFVDDTQLWEKPLPECFRGLKFFEPDRLLPRETAYFVRAHANGHINIQSRGVDEVAKWILSRYRNNEMCCMDFPNHELHPKTADRAAIDWIFLVSTLNFSLWTNEEYKIQVTYKDKVYSGYYALAACVNRALEAGMPLTDAKFMKNLTVQNVCDIFKGTYKKKGAIICFFSFYVYVLVNTCRLCVGTSLFSFQKFDGSFYNCLAACERSAVKLLALIVENFPSYRDYATYDNQRISFLKKAQVLIGHLYSCCKGKNDLGDFKDFDQITMCADYHIPQVLAYFMVLQYSPGLRESLKTRHIFEVDDEIVIELRAISVLAVEEIAEKIKELRDASDSEMQEICPYDVGAFLWHYRRENAEKVDKHITFLRPYMTGAEEV</sequence>
<comment type="catalytic activity">
    <reaction evidence="5 6">
        <text>queuosine 5'-phosphate + H2O = queuine + D-ribose 5-phosphate</text>
        <dbReference type="Rhea" id="RHEA:75387"/>
        <dbReference type="ChEBI" id="CHEBI:15377"/>
        <dbReference type="ChEBI" id="CHEBI:17433"/>
        <dbReference type="ChEBI" id="CHEBI:78346"/>
        <dbReference type="ChEBI" id="CHEBI:194371"/>
    </reaction>
    <physiologicalReaction direction="left-to-right" evidence="5 6">
        <dbReference type="Rhea" id="RHEA:75388"/>
    </physiologicalReaction>
</comment>
<dbReference type="GO" id="GO:0016787">
    <property type="term" value="F:hydrolase activity"/>
    <property type="evidence" value="ECO:0007669"/>
    <property type="project" value="UniProtKB-KW"/>
</dbReference>
<evidence type="ECO:0000256" key="3">
    <source>
        <dbReference type="ARBA" id="ARBA00035306"/>
    </source>
</evidence>
<dbReference type="WBParaSite" id="EVEC_0000853001-mRNA-1">
    <property type="protein sequence ID" value="EVEC_0000853001-mRNA-1"/>
    <property type="gene ID" value="EVEC_0000853001"/>
</dbReference>
<evidence type="ECO:0000256" key="2">
    <source>
        <dbReference type="ARBA" id="ARBA00035119"/>
    </source>
</evidence>
<proteinExistence type="inferred from homology"/>
<evidence type="ECO:0000256" key="6">
    <source>
        <dbReference type="RuleBase" id="RU365002"/>
    </source>
</evidence>
<dbReference type="EC" id="3.2.2.-" evidence="6"/>
<dbReference type="AlphaFoldDB" id="A0A0N4VD59"/>
<evidence type="ECO:0000256" key="5">
    <source>
        <dbReference type="ARBA" id="ARBA00048204"/>
    </source>
</evidence>
<evidence type="ECO:0000256" key="4">
    <source>
        <dbReference type="ARBA" id="ARBA00035393"/>
    </source>
</evidence>
<reference evidence="7 8" key="2">
    <citation type="submission" date="2018-10" db="EMBL/GenBank/DDBJ databases">
        <authorList>
            <consortium name="Pathogen Informatics"/>
        </authorList>
    </citation>
    <scope>NUCLEOTIDE SEQUENCE [LARGE SCALE GENOMIC DNA]</scope>
</reference>